<dbReference type="Pfam" id="PF25757">
    <property type="entry name" value="TPR_DNAAF5"/>
    <property type="match status" value="1"/>
</dbReference>
<dbReference type="SMART" id="SM00913">
    <property type="entry name" value="IBN_N"/>
    <property type="match status" value="1"/>
</dbReference>
<evidence type="ECO:0000313" key="9">
    <source>
        <dbReference type="Proteomes" id="UP001344447"/>
    </source>
</evidence>
<dbReference type="InterPro" id="IPR057978">
    <property type="entry name" value="TPR_DAAF5"/>
</dbReference>
<accession>A0AAN7YWY6</accession>
<dbReference type="PANTHER" id="PTHR10527">
    <property type="entry name" value="IMPORTIN BETA"/>
    <property type="match status" value="1"/>
</dbReference>
<comment type="subcellular location">
    <subcellularLocation>
        <location evidence="1">Cytoplasm</location>
    </subcellularLocation>
</comment>
<dbReference type="FunFam" id="1.25.10.10:FF:001396">
    <property type="entry name" value="AER219Cp"/>
    <property type="match status" value="1"/>
</dbReference>
<dbReference type="Pfam" id="PF03810">
    <property type="entry name" value="IBN_N"/>
    <property type="match status" value="1"/>
</dbReference>
<dbReference type="SUPFAM" id="SSF48371">
    <property type="entry name" value="ARM repeat"/>
    <property type="match status" value="1"/>
</dbReference>
<proteinExistence type="predicted"/>
<dbReference type="InterPro" id="IPR040122">
    <property type="entry name" value="Importin_beta"/>
</dbReference>
<protein>
    <recommendedName>
        <fullName evidence="7">Importin N-terminal domain-containing protein</fullName>
    </recommendedName>
</protein>
<name>A0AAN7YWY6_9MYCE</name>
<sequence>MSEWVPNQDGLKQLVYVLNLSSSTSREVHDQIREELDKFHSVPDYNNYLTLIFKSNELQPHIRSVAGLVLKTNIKQYFEKMPREVQNYIKREILPVLSDPDASVRHTVGNIITNLIKKSCFSEWPELLPALNLALDNNNQDLVEGSLYTLSLLCEDSTKKLDSADSGRALNQLVPKLIMFFKCNNSDFRKKALVSISYFIISMPGALLINMEAFLKGIFSMSEDPSEAVRTNVCKTLVILVETKIEFLHPYIKDVIQYMLHATKDKSEEVALEACEFWTAISQAEGCRDLLKDYLPVLIPILLDGMVYTEQDYEYLDQGDDSMTPDRPQDIKPFISTTKSHGGGGGQDTGFVNPEENNNNENNNEDDEDYDDDDDDGFEDEAWTIRKSSAFAIDVLSGIFPDAEYLSVTLPLIEQRMNEQNPWPIRESAILALGAIADGSKDGLAPHLSKVIPYLINTLNDPKPLVRSITCWTLSRYSYWIAQADGRDYLHPLVVNLLNRIVDNNKKVQEAACSAFATLEEEADLLLIPYLQMILVTFVNAFGKYQAKNLLILYDAISTLAKVVGNELNKPELINILAPPLLQKFNALEDSNKNLLPLLGCLNQVCSSIGAGLQNLISLFFNRSIKLIEGSLQAHYKYNQEQKSNYSSDQDFIVAALDLLQGLSEGIGTSIESLIPNSNLPHLLLQCMNLRGSDVLQSSFALLGDMSKFCLIHFKQYIPEYLNILTNNLFPEYLSVCNNASWAIGEIAIRMSEEVKPFVGLIRDRLISNINKVSLNRGVLENTAVTIGRLGIVSPGDISPHIDKFIQSWCRAIRSKTDDIEKDSAFRGLWLIINNNPNGALRHLVYICDAVASWDKMQLDLHEAYFKLLHMYKTSMGGVWAQFYNQFPQQLRQILNDKFKLDQDIS</sequence>
<keyword evidence="9" id="KW-1185">Reference proteome</keyword>
<dbReference type="GO" id="GO:0005737">
    <property type="term" value="C:cytoplasm"/>
    <property type="evidence" value="ECO:0007669"/>
    <property type="project" value="UniProtKB-SubCell"/>
</dbReference>
<dbReference type="InterPro" id="IPR011989">
    <property type="entry name" value="ARM-like"/>
</dbReference>
<dbReference type="EMBL" id="JAVFKY010000005">
    <property type="protein sequence ID" value="KAK5575705.1"/>
    <property type="molecule type" value="Genomic_DNA"/>
</dbReference>
<dbReference type="PROSITE" id="PS50166">
    <property type="entry name" value="IMPORTIN_B_NT"/>
    <property type="match status" value="1"/>
</dbReference>
<dbReference type="Pfam" id="PF13513">
    <property type="entry name" value="HEAT_EZ"/>
    <property type="match status" value="1"/>
</dbReference>
<evidence type="ECO:0000256" key="4">
    <source>
        <dbReference type="ARBA" id="ARBA00022737"/>
    </source>
</evidence>
<feature type="region of interest" description="Disordered" evidence="6">
    <location>
        <begin position="317"/>
        <end position="378"/>
    </location>
</feature>
<evidence type="ECO:0000313" key="8">
    <source>
        <dbReference type="EMBL" id="KAK5575705.1"/>
    </source>
</evidence>
<evidence type="ECO:0000256" key="5">
    <source>
        <dbReference type="ARBA" id="ARBA00022927"/>
    </source>
</evidence>
<reference evidence="8 9" key="1">
    <citation type="submission" date="2023-11" db="EMBL/GenBank/DDBJ databases">
        <title>Dfirmibasis_genome.</title>
        <authorList>
            <person name="Edelbroek B."/>
            <person name="Kjellin J."/>
            <person name="Jerlstrom-Hultqvist J."/>
            <person name="Soderbom F."/>
        </authorList>
    </citation>
    <scope>NUCLEOTIDE SEQUENCE [LARGE SCALE GENOMIC DNA]</scope>
    <source>
        <strain evidence="8 9">TNS-C-14</strain>
    </source>
</reference>
<evidence type="ECO:0000256" key="2">
    <source>
        <dbReference type="ARBA" id="ARBA00022448"/>
    </source>
</evidence>
<dbReference type="GO" id="GO:0006606">
    <property type="term" value="P:protein import into nucleus"/>
    <property type="evidence" value="ECO:0007669"/>
    <property type="project" value="InterPro"/>
</dbReference>
<feature type="domain" description="Importin N-terminal" evidence="7">
    <location>
        <begin position="32"/>
        <end position="99"/>
    </location>
</feature>
<dbReference type="AlphaFoldDB" id="A0AAN7YWY6"/>
<gene>
    <name evidence="8" type="ORF">RB653_006839</name>
</gene>
<dbReference type="InterPro" id="IPR016024">
    <property type="entry name" value="ARM-type_fold"/>
</dbReference>
<keyword evidence="2" id="KW-0813">Transport</keyword>
<feature type="compositionally biased region" description="Acidic residues" evidence="6">
    <location>
        <begin position="363"/>
        <end position="378"/>
    </location>
</feature>
<keyword evidence="4" id="KW-0677">Repeat</keyword>
<dbReference type="Proteomes" id="UP001344447">
    <property type="component" value="Unassembled WGS sequence"/>
</dbReference>
<dbReference type="FunFam" id="1.25.10.10:FF:000313">
    <property type="entry name" value="Importin beta-2 subunit, putative"/>
    <property type="match status" value="1"/>
</dbReference>
<comment type="caution">
    <text evidence="8">The sequence shown here is derived from an EMBL/GenBank/DDBJ whole genome shotgun (WGS) entry which is preliminary data.</text>
</comment>
<keyword evidence="5" id="KW-0653">Protein transport</keyword>
<evidence type="ECO:0000256" key="1">
    <source>
        <dbReference type="ARBA" id="ARBA00004496"/>
    </source>
</evidence>
<dbReference type="GO" id="GO:0031267">
    <property type="term" value="F:small GTPase binding"/>
    <property type="evidence" value="ECO:0007669"/>
    <property type="project" value="InterPro"/>
</dbReference>
<dbReference type="InterPro" id="IPR001494">
    <property type="entry name" value="Importin-beta_N"/>
</dbReference>
<evidence type="ECO:0000256" key="3">
    <source>
        <dbReference type="ARBA" id="ARBA00022490"/>
    </source>
</evidence>
<evidence type="ECO:0000259" key="7">
    <source>
        <dbReference type="PROSITE" id="PS50166"/>
    </source>
</evidence>
<evidence type="ECO:0000256" key="6">
    <source>
        <dbReference type="SAM" id="MobiDB-lite"/>
    </source>
</evidence>
<dbReference type="Gene3D" id="1.25.10.10">
    <property type="entry name" value="Leucine-rich Repeat Variant"/>
    <property type="match status" value="1"/>
</dbReference>
<keyword evidence="3" id="KW-0963">Cytoplasm</keyword>
<organism evidence="8 9">
    <name type="scientific">Dictyostelium firmibasis</name>
    <dbReference type="NCBI Taxonomy" id="79012"/>
    <lineage>
        <taxon>Eukaryota</taxon>
        <taxon>Amoebozoa</taxon>
        <taxon>Evosea</taxon>
        <taxon>Eumycetozoa</taxon>
        <taxon>Dictyostelia</taxon>
        <taxon>Dictyosteliales</taxon>
        <taxon>Dictyosteliaceae</taxon>
        <taxon>Dictyostelium</taxon>
    </lineage>
</organism>